<protein>
    <submittedName>
        <fullName evidence="1">TetR family transcriptional regulator</fullName>
    </submittedName>
</protein>
<sequence>MPHPSTTVVEDASDRVALIRSADHLFTIGHIRSTTIDAIDAHAHRTRAAFDAVFRDKDDLIVAVLDYRHAAWNRHLADAMAPSADPRDKILSIFSYLETWFAEPTFHGCAFVNVYAELGPEIPWAADYAAKHKNVFIDLVTRLALEAGLPESAGTSIALLAEGAQVTAALTRTIAPAREARSAAAMLIALYQEESGPGGFDL</sequence>
<dbReference type="SUPFAM" id="SSF48498">
    <property type="entry name" value="Tetracyclin repressor-like, C-terminal domain"/>
    <property type="match status" value="1"/>
</dbReference>
<keyword evidence="2" id="KW-1185">Reference proteome</keyword>
<evidence type="ECO:0000313" key="2">
    <source>
        <dbReference type="Proteomes" id="UP001321486"/>
    </source>
</evidence>
<dbReference type="InterPro" id="IPR036271">
    <property type="entry name" value="Tet_transcr_reg_TetR-rel_C_sf"/>
</dbReference>
<gene>
    <name evidence="1" type="ORF">GCM10025867_08920</name>
</gene>
<organism evidence="1 2">
    <name type="scientific">Frondihabitans sucicola</name>
    <dbReference type="NCBI Taxonomy" id="1268041"/>
    <lineage>
        <taxon>Bacteria</taxon>
        <taxon>Bacillati</taxon>
        <taxon>Actinomycetota</taxon>
        <taxon>Actinomycetes</taxon>
        <taxon>Micrococcales</taxon>
        <taxon>Microbacteriaceae</taxon>
        <taxon>Frondihabitans</taxon>
    </lineage>
</organism>
<name>A0ABM8GJT7_9MICO</name>
<dbReference type="SUPFAM" id="SSF46689">
    <property type="entry name" value="Homeodomain-like"/>
    <property type="match status" value="1"/>
</dbReference>
<dbReference type="Gene3D" id="1.10.357.10">
    <property type="entry name" value="Tetracycline Repressor, domain 2"/>
    <property type="match status" value="1"/>
</dbReference>
<dbReference type="EMBL" id="AP027732">
    <property type="protein sequence ID" value="BDZ48651.1"/>
    <property type="molecule type" value="Genomic_DNA"/>
</dbReference>
<evidence type="ECO:0000313" key="1">
    <source>
        <dbReference type="EMBL" id="BDZ48651.1"/>
    </source>
</evidence>
<accession>A0ABM8GJT7</accession>
<proteinExistence type="predicted"/>
<reference evidence="2" key="1">
    <citation type="journal article" date="2019" name="Int. J. Syst. Evol. Microbiol.">
        <title>The Global Catalogue of Microorganisms (GCM) 10K type strain sequencing project: providing services to taxonomists for standard genome sequencing and annotation.</title>
        <authorList>
            <consortium name="The Broad Institute Genomics Platform"/>
            <consortium name="The Broad Institute Genome Sequencing Center for Infectious Disease"/>
            <person name="Wu L."/>
            <person name="Ma J."/>
        </authorList>
    </citation>
    <scope>NUCLEOTIDE SEQUENCE [LARGE SCALE GENOMIC DNA]</scope>
    <source>
        <strain evidence="2">NBRC 108728</strain>
    </source>
</reference>
<dbReference type="Proteomes" id="UP001321486">
    <property type="component" value="Chromosome"/>
</dbReference>
<dbReference type="InterPro" id="IPR009057">
    <property type="entry name" value="Homeodomain-like_sf"/>
</dbReference>